<evidence type="ECO:0000313" key="2">
    <source>
        <dbReference type="Proteomes" id="UP000427047"/>
    </source>
</evidence>
<proteinExistence type="predicted"/>
<protein>
    <submittedName>
        <fullName evidence="1">PK421R 1</fullName>
    </submittedName>
</protein>
<organismHost>
    <name type="scientific">Ornithodoros</name>
    <name type="common">relapsing fever ticks</name>
    <dbReference type="NCBI Taxonomy" id="6937"/>
</organismHost>
<reference evidence="1 2" key="1">
    <citation type="submission" date="2019-08" db="EMBL/GenBank/DDBJ databases">
        <authorList>
            <person name="Ndlovu S.S."/>
        </authorList>
    </citation>
    <scope>NUCLEOTIDE SEQUENCE [LARGE SCALE GENOMIC DNA]</scope>
    <source>
        <strain evidence="1">LIV_5_40</strain>
    </source>
</reference>
<organismHost>
    <name type="scientific">Ornithodoros moubata</name>
    <name type="common">Soft tick</name>
    <name type="synonym">Argasid tick</name>
    <dbReference type="NCBI Taxonomy" id="6938"/>
</organismHost>
<dbReference type="EMBL" id="MN318203">
    <property type="protein sequence ID" value="QRW44328.1"/>
    <property type="molecule type" value="Genomic_DNA"/>
</dbReference>
<organism evidence="1 2">
    <name type="scientific">African swine fever virus</name>
    <name type="common">ASFV</name>
    <dbReference type="NCBI Taxonomy" id="10497"/>
    <lineage>
        <taxon>Viruses</taxon>
        <taxon>Varidnaviria</taxon>
        <taxon>Bamfordvirae</taxon>
        <taxon>Nucleocytoviricota</taxon>
        <taxon>Pokkesviricetes</taxon>
        <taxon>Asfuvirales</taxon>
        <taxon>Asfarviridae</taxon>
        <taxon>Asfivirus</taxon>
        <taxon>Asfivirus haemorrhagiae</taxon>
    </lineage>
</organism>
<accession>A0A894KS84</accession>
<organismHost>
    <name type="scientific">Sus scrofa</name>
    <name type="common">Pig</name>
    <dbReference type="NCBI Taxonomy" id="9823"/>
</organismHost>
<dbReference type="Proteomes" id="UP000427047">
    <property type="component" value="Segment"/>
</dbReference>
<name>A0A894KS84_ASF</name>
<evidence type="ECO:0000313" key="1">
    <source>
        <dbReference type="EMBL" id="QRW44328.1"/>
    </source>
</evidence>
<organismHost>
    <name type="scientific">Phacochoerus aethiopicus</name>
    <name type="common">Warthog</name>
    <dbReference type="NCBI Taxonomy" id="85517"/>
</organismHost>
<gene>
    <name evidence="1" type="ORF">K421R_1</name>
</gene>
<organismHost>
    <name type="scientific">Potamochoerus larvatus</name>
    <name type="common">Bushpig</name>
    <dbReference type="NCBI Taxonomy" id="273792"/>
</organismHost>
<organismHost>
    <name type="scientific">Phacochoerus africanus</name>
    <name type="common">Warthog</name>
    <dbReference type="NCBI Taxonomy" id="41426"/>
</organismHost>
<sequence length="103" mass="11964">MYTHVDVVGIAEASAALYVQKDRDRYLDVLTTIENFIYQHKCIITGESAHLLFLKKNIYLYEFYSNNVAEHSKALATLLYKLDPEYLTRHSTHHQDSQPLVCD</sequence>